<keyword evidence="1" id="KW-1133">Transmembrane helix</keyword>
<dbReference type="AlphaFoldDB" id="A0A1I7TND0"/>
<dbReference type="PANTHER" id="PTHR10974">
    <property type="entry name" value="FI08016P-RELATED"/>
    <property type="match status" value="1"/>
</dbReference>
<dbReference type="WBParaSite" id="Csp11.Scaffold629.g10154.t1">
    <property type="protein sequence ID" value="Csp11.Scaffold629.g10154.t1"/>
    <property type="gene ID" value="Csp11.Scaffold629.g10154"/>
</dbReference>
<protein>
    <submittedName>
        <fullName evidence="3">Sulfatase domain-containing protein</fullName>
    </submittedName>
</protein>
<dbReference type="InterPro" id="IPR004245">
    <property type="entry name" value="DUF229"/>
</dbReference>
<name>A0A1I7TND0_9PELO</name>
<sequence>MHNVPWAALIVSGCMIVYVVFLGIASYSPSFVPEKSYGIYHAIIGNMPEKYQKMVSNTSNDPWEHCELPKYDVWDEQIIPYVNPDRNPLKDCDRTFKPLTELKNSSWSIVSNNKNLECRARCHWRKTDRSNKIGDWIRTPGPIDCEFVEAACSENKQDVYGYLHSQVIPKPAIKKPTIETSGLMQFDVFVILLDSLSYSQGKRSLPRTLSYFTNHMDGVIFPYVNKIGENSRPNGVPIWFGKSLEKVDKSLFGEKVVPPDWSYKYFCKTFKDNETSLFSEFHDYGYRLENSFVFILGDHGLRFGGIRDTFIGALDVNNPFTALSIPRVLRKTTNILEYLTENAKHIQSHYDTRATILDIMKTLSLLMYDHKFEGATLYTVTAEMKEPSRAQFKGNVKVVGDEITVLGMVERSNKYGKTAECVRSEYHRPYCYCRDQQIGS</sequence>
<feature type="transmembrane region" description="Helical" evidence="1">
    <location>
        <begin position="6"/>
        <end position="27"/>
    </location>
</feature>
<evidence type="ECO:0000256" key="1">
    <source>
        <dbReference type="SAM" id="Phobius"/>
    </source>
</evidence>
<dbReference type="PANTHER" id="PTHR10974:SF40">
    <property type="entry name" value="SULFATASE DOMAIN-CONTAINING PROTEIN"/>
    <property type="match status" value="1"/>
</dbReference>
<proteinExistence type="predicted"/>
<evidence type="ECO:0000313" key="3">
    <source>
        <dbReference type="WBParaSite" id="Csp11.Scaffold629.g10154.t1"/>
    </source>
</evidence>
<dbReference type="STRING" id="1561998.A0A1I7TND0"/>
<organism evidence="2 3">
    <name type="scientific">Caenorhabditis tropicalis</name>
    <dbReference type="NCBI Taxonomy" id="1561998"/>
    <lineage>
        <taxon>Eukaryota</taxon>
        <taxon>Metazoa</taxon>
        <taxon>Ecdysozoa</taxon>
        <taxon>Nematoda</taxon>
        <taxon>Chromadorea</taxon>
        <taxon>Rhabditida</taxon>
        <taxon>Rhabditina</taxon>
        <taxon>Rhabditomorpha</taxon>
        <taxon>Rhabditoidea</taxon>
        <taxon>Rhabditidae</taxon>
        <taxon>Peloderinae</taxon>
        <taxon>Caenorhabditis</taxon>
    </lineage>
</organism>
<dbReference type="Proteomes" id="UP000095282">
    <property type="component" value="Unplaced"/>
</dbReference>
<accession>A0A1I7TND0</accession>
<dbReference type="GO" id="GO:0005615">
    <property type="term" value="C:extracellular space"/>
    <property type="evidence" value="ECO:0007669"/>
    <property type="project" value="TreeGrafter"/>
</dbReference>
<keyword evidence="1" id="KW-0812">Transmembrane</keyword>
<keyword evidence="1" id="KW-0472">Membrane</keyword>
<keyword evidence="2" id="KW-1185">Reference proteome</keyword>
<dbReference type="Pfam" id="PF02995">
    <property type="entry name" value="DUF229"/>
    <property type="match status" value="2"/>
</dbReference>
<reference evidence="3" key="1">
    <citation type="submission" date="2016-11" db="UniProtKB">
        <authorList>
            <consortium name="WormBaseParasite"/>
        </authorList>
    </citation>
    <scope>IDENTIFICATION</scope>
</reference>
<evidence type="ECO:0000313" key="2">
    <source>
        <dbReference type="Proteomes" id="UP000095282"/>
    </source>
</evidence>